<comment type="caution">
    <text evidence="2">The sequence shown here is derived from an EMBL/GenBank/DDBJ whole genome shotgun (WGS) entry which is preliminary data.</text>
</comment>
<evidence type="ECO:0000256" key="1">
    <source>
        <dbReference type="ARBA" id="ARBA00006171"/>
    </source>
</evidence>
<dbReference type="SFLD" id="SFLDG01135">
    <property type="entry name" value="C1.5.6:_HAD__Beta-PGM__Phospha"/>
    <property type="match status" value="1"/>
</dbReference>
<dbReference type="SUPFAM" id="SSF56784">
    <property type="entry name" value="HAD-like"/>
    <property type="match status" value="1"/>
</dbReference>
<gene>
    <name evidence="2" type="primary">pgmB</name>
    <name evidence="2" type="ORF">ACFQ5J_06430</name>
</gene>
<organism evidence="2 3">
    <name type="scientific">Lacticaseibacillus baoqingensis</name>
    <dbReference type="NCBI Taxonomy" id="2486013"/>
    <lineage>
        <taxon>Bacteria</taxon>
        <taxon>Bacillati</taxon>
        <taxon>Bacillota</taxon>
        <taxon>Bacilli</taxon>
        <taxon>Lactobacillales</taxon>
        <taxon>Lactobacillaceae</taxon>
        <taxon>Lacticaseibacillus</taxon>
    </lineage>
</organism>
<dbReference type="PANTHER" id="PTHR43481">
    <property type="entry name" value="FRUCTOSE-1-PHOSPHATE PHOSPHATASE"/>
    <property type="match status" value="1"/>
</dbReference>
<dbReference type="GO" id="GO:0008801">
    <property type="term" value="F:beta-phosphoglucomutase activity"/>
    <property type="evidence" value="ECO:0007669"/>
    <property type="project" value="UniProtKB-EC"/>
</dbReference>
<dbReference type="EC" id="5.4.2.6" evidence="2"/>
<evidence type="ECO:0000313" key="2">
    <source>
        <dbReference type="EMBL" id="MFD1484862.1"/>
    </source>
</evidence>
<reference evidence="3" key="1">
    <citation type="journal article" date="2019" name="Int. J. Syst. Evol. Microbiol.">
        <title>The Global Catalogue of Microorganisms (GCM) 10K type strain sequencing project: providing services to taxonomists for standard genome sequencing and annotation.</title>
        <authorList>
            <consortium name="The Broad Institute Genomics Platform"/>
            <consortium name="The Broad Institute Genome Sequencing Center for Infectious Disease"/>
            <person name="Wu L."/>
            <person name="Ma J."/>
        </authorList>
    </citation>
    <scope>NUCLEOTIDE SEQUENCE [LARGE SCALE GENOMIC DNA]</scope>
    <source>
        <strain evidence="3">CCM 8903</strain>
    </source>
</reference>
<dbReference type="Proteomes" id="UP001597252">
    <property type="component" value="Unassembled WGS sequence"/>
</dbReference>
<dbReference type="SFLD" id="SFLDG01129">
    <property type="entry name" value="C1.5:_HAD__Beta-PGM__Phosphata"/>
    <property type="match status" value="1"/>
</dbReference>
<dbReference type="EMBL" id="JBHTON010000016">
    <property type="protein sequence ID" value="MFD1484862.1"/>
    <property type="molecule type" value="Genomic_DNA"/>
</dbReference>
<dbReference type="Gene3D" id="3.40.50.1000">
    <property type="entry name" value="HAD superfamily/HAD-like"/>
    <property type="match status" value="1"/>
</dbReference>
<dbReference type="InterPro" id="IPR023198">
    <property type="entry name" value="PGP-like_dom2"/>
</dbReference>
<dbReference type="InterPro" id="IPR006439">
    <property type="entry name" value="HAD-SF_hydro_IA"/>
</dbReference>
<dbReference type="InterPro" id="IPR010976">
    <property type="entry name" value="B-phosphoglucomutase_hydrolase"/>
</dbReference>
<dbReference type="InterPro" id="IPR023214">
    <property type="entry name" value="HAD_sf"/>
</dbReference>
<dbReference type="RefSeq" id="WP_125753028.1">
    <property type="nucleotide sequence ID" value="NZ_JBHTON010000016.1"/>
</dbReference>
<evidence type="ECO:0000313" key="3">
    <source>
        <dbReference type="Proteomes" id="UP001597252"/>
    </source>
</evidence>
<name>A0ABW4E4N4_9LACO</name>
<dbReference type="InterPro" id="IPR010972">
    <property type="entry name" value="Beta-PGM"/>
</dbReference>
<dbReference type="PRINTS" id="PR00413">
    <property type="entry name" value="HADHALOGNASE"/>
</dbReference>
<dbReference type="NCBIfam" id="TIGR01990">
    <property type="entry name" value="bPGM"/>
    <property type="match status" value="1"/>
</dbReference>
<protein>
    <submittedName>
        <fullName evidence="2">Beta-phosphoglucomutase</fullName>
        <ecNumber evidence="2">5.4.2.6</ecNumber>
    </submittedName>
</protein>
<proteinExistence type="inferred from homology"/>
<accession>A0ABW4E4N4</accession>
<keyword evidence="2" id="KW-0413">Isomerase</keyword>
<dbReference type="InterPro" id="IPR036412">
    <property type="entry name" value="HAD-like_sf"/>
</dbReference>
<dbReference type="NCBIfam" id="TIGR02009">
    <property type="entry name" value="PGMB-YQAB-SF"/>
    <property type="match status" value="1"/>
</dbReference>
<dbReference type="NCBIfam" id="TIGR01509">
    <property type="entry name" value="HAD-SF-IA-v3"/>
    <property type="match status" value="1"/>
</dbReference>
<dbReference type="CDD" id="cd02598">
    <property type="entry name" value="HAD_BPGM"/>
    <property type="match status" value="1"/>
</dbReference>
<dbReference type="PANTHER" id="PTHR43481:SF4">
    <property type="entry name" value="GLYCEROL-1-PHOSPHATE PHOSPHOHYDROLASE 1-RELATED"/>
    <property type="match status" value="1"/>
</dbReference>
<sequence length="220" mass="23063">MLKGLIFDLDGVLTDSAAYHLQAWNDLAKSIGITLPPAANDALRGRSRMDSLDLILAYGRQQTHYTLAQKQALAASKNTHYQALIKQMTPADILPGIVPLLDAARAAGLQLAIASASKNAPTILTQLGLMDRFAGIVDPDSLQHGKPDPEIFIKAAETLHLAADEVMSFEDASAGVAAIKAAHQFAVGIGDATVLAAADVVVPTTAALNFAALQQAFTAQ</sequence>
<comment type="similarity">
    <text evidence="1">Belongs to the HAD-like hydrolase superfamily. CbbY/CbbZ/Gph/YieH family.</text>
</comment>
<dbReference type="SFLD" id="SFLDS00003">
    <property type="entry name" value="Haloacid_Dehalogenase"/>
    <property type="match status" value="1"/>
</dbReference>
<dbReference type="Gene3D" id="1.10.150.240">
    <property type="entry name" value="Putative phosphatase, domain 2"/>
    <property type="match status" value="1"/>
</dbReference>
<dbReference type="InterPro" id="IPR051806">
    <property type="entry name" value="HAD-like_SPP"/>
</dbReference>
<keyword evidence="3" id="KW-1185">Reference proteome</keyword>
<dbReference type="Pfam" id="PF00702">
    <property type="entry name" value="Hydrolase"/>
    <property type="match status" value="1"/>
</dbReference>